<dbReference type="RefSeq" id="WP_190578699.1">
    <property type="nucleotide sequence ID" value="NZ_CAWPQU010000014.1"/>
</dbReference>
<dbReference type="InterPro" id="IPR003369">
    <property type="entry name" value="TatA/B/E"/>
</dbReference>
<comment type="subunit">
    <text evidence="9">Forms a complex with TatC.</text>
</comment>
<keyword evidence="9" id="KW-1003">Cell membrane</keyword>
<dbReference type="PANTHER" id="PTHR33162">
    <property type="entry name" value="SEC-INDEPENDENT PROTEIN TRANSLOCASE PROTEIN TATA, CHLOROPLASTIC"/>
    <property type="match status" value="1"/>
</dbReference>
<evidence type="ECO:0000313" key="12">
    <source>
        <dbReference type="Proteomes" id="UP000618445"/>
    </source>
</evidence>
<sequence>MNIFGIGLPEMILIMLVALLIFGPKKLPEIGRSMGKAIKGFQDASREFESEFKREADRLEQTATIVDKPTAQPNPDVATPVAAAVATSSEETKEVTTASDA</sequence>
<feature type="region of interest" description="Disordered" evidence="10">
    <location>
        <begin position="81"/>
        <end position="101"/>
    </location>
</feature>
<dbReference type="EMBL" id="JACJQY010000021">
    <property type="protein sequence ID" value="MBD2317892.1"/>
    <property type="molecule type" value="Genomic_DNA"/>
</dbReference>
<name>A0ABR8CAX1_9CYAN</name>
<evidence type="ECO:0000256" key="5">
    <source>
        <dbReference type="ARBA" id="ARBA00022989"/>
    </source>
</evidence>
<dbReference type="InterPro" id="IPR006312">
    <property type="entry name" value="TatA/E"/>
</dbReference>
<keyword evidence="6 9" id="KW-0811">Translocation</keyword>
<evidence type="ECO:0000256" key="8">
    <source>
        <dbReference type="ARBA" id="ARBA00025340"/>
    </source>
</evidence>
<evidence type="ECO:0000256" key="7">
    <source>
        <dbReference type="ARBA" id="ARBA00023136"/>
    </source>
</evidence>
<comment type="subcellular location">
    <subcellularLocation>
        <location evidence="9">Cell membrane</location>
        <topology evidence="9">Single-pass membrane protein</topology>
    </subcellularLocation>
    <subcellularLocation>
        <location evidence="1">Membrane</location>
        <topology evidence="1">Single-pass membrane protein</topology>
    </subcellularLocation>
</comment>
<keyword evidence="2 9" id="KW-0813">Transport</keyword>
<evidence type="ECO:0000256" key="2">
    <source>
        <dbReference type="ARBA" id="ARBA00022448"/>
    </source>
</evidence>
<evidence type="ECO:0000256" key="9">
    <source>
        <dbReference type="HAMAP-Rule" id="MF_00236"/>
    </source>
</evidence>
<keyword evidence="12" id="KW-1185">Reference proteome</keyword>
<dbReference type="PANTHER" id="PTHR33162:SF11">
    <property type="entry name" value="SEC-INDEPENDENT PROTEIN TRANSLOCASE PROTEIN TATA_B_E-RELATED"/>
    <property type="match status" value="1"/>
</dbReference>
<reference evidence="11 12" key="1">
    <citation type="journal article" date="2020" name="ISME J.">
        <title>Comparative genomics reveals insights into cyanobacterial evolution and habitat adaptation.</title>
        <authorList>
            <person name="Chen M.Y."/>
            <person name="Teng W.K."/>
            <person name="Zhao L."/>
            <person name="Hu C.X."/>
            <person name="Zhou Y.K."/>
            <person name="Han B.P."/>
            <person name="Song L.R."/>
            <person name="Shu W.S."/>
        </authorList>
    </citation>
    <scope>NUCLEOTIDE SEQUENCE [LARGE SCALE GENOMIC DNA]</scope>
    <source>
        <strain evidence="11 12">FACHB-1050</strain>
    </source>
</reference>
<comment type="function">
    <text evidence="8">Part of the twin-arginine translocation (Tat) system that transports large folded proteins containing a characteristic twin-arginine motif in their signal peptide across the thylakoid membrane. Involved in delta pH-dependent protein transport required for chloroplast development, especially thylakoid membrane formation. TATC and TATB mediate precursor recognition, whereas TATA facilitates translocation.</text>
</comment>
<comment type="caution">
    <text evidence="11">The sequence shown here is derived from an EMBL/GenBank/DDBJ whole genome shotgun (WGS) entry which is preliminary data.</text>
</comment>
<evidence type="ECO:0000256" key="6">
    <source>
        <dbReference type="ARBA" id="ARBA00023010"/>
    </source>
</evidence>
<evidence type="ECO:0000313" key="11">
    <source>
        <dbReference type="EMBL" id="MBD2317892.1"/>
    </source>
</evidence>
<keyword evidence="5 9" id="KW-1133">Transmembrane helix</keyword>
<dbReference type="NCBIfam" id="NF011430">
    <property type="entry name" value="PRK14861.1"/>
    <property type="match status" value="1"/>
</dbReference>
<dbReference type="NCBIfam" id="NF011429">
    <property type="entry name" value="PRK14857.1"/>
    <property type="match status" value="1"/>
</dbReference>
<dbReference type="HAMAP" id="MF_00236">
    <property type="entry name" value="TatA_E"/>
    <property type="match status" value="1"/>
</dbReference>
<dbReference type="NCBIfam" id="TIGR01411">
    <property type="entry name" value="tatAE"/>
    <property type="match status" value="1"/>
</dbReference>
<evidence type="ECO:0000256" key="1">
    <source>
        <dbReference type="ARBA" id="ARBA00004167"/>
    </source>
</evidence>
<gene>
    <name evidence="9" type="primary">tatA</name>
    <name evidence="11" type="ORF">H6G05_13675</name>
</gene>
<dbReference type="PRINTS" id="PR01506">
    <property type="entry name" value="TATBPROTEIN"/>
</dbReference>
<keyword evidence="3 9" id="KW-0812">Transmembrane</keyword>
<proteinExistence type="inferred from homology"/>
<dbReference type="Pfam" id="PF02416">
    <property type="entry name" value="TatA_B_E"/>
    <property type="match status" value="1"/>
</dbReference>
<keyword evidence="4 9" id="KW-0653">Protein transport</keyword>
<protein>
    <recommendedName>
        <fullName evidence="9">Sec-independent protein translocase protein TatA</fullName>
    </recommendedName>
</protein>
<comment type="similarity">
    <text evidence="9">Belongs to the TatA/E family.</text>
</comment>
<organism evidence="11 12">
    <name type="scientific">Phormidium tenue FACHB-1050</name>
    <dbReference type="NCBI Taxonomy" id="2692857"/>
    <lineage>
        <taxon>Bacteria</taxon>
        <taxon>Bacillati</taxon>
        <taxon>Cyanobacteriota</taxon>
        <taxon>Cyanophyceae</taxon>
        <taxon>Oscillatoriophycideae</taxon>
        <taxon>Oscillatoriales</taxon>
        <taxon>Oscillatoriaceae</taxon>
        <taxon>Phormidium</taxon>
    </lineage>
</organism>
<comment type="function">
    <text evidence="9">Part of the twin-arginine translocation (Tat) system that transports large folded proteins containing a characteristic twin-arginine motif in their signal peptide across membranes. TatA could form the protein-conducting channel of the Tat system.</text>
</comment>
<evidence type="ECO:0000256" key="10">
    <source>
        <dbReference type="SAM" id="MobiDB-lite"/>
    </source>
</evidence>
<dbReference type="Gene3D" id="1.20.5.3310">
    <property type="match status" value="1"/>
</dbReference>
<keyword evidence="7 9" id="KW-0472">Membrane</keyword>
<dbReference type="Proteomes" id="UP000618445">
    <property type="component" value="Unassembled WGS sequence"/>
</dbReference>
<accession>A0ABR8CAX1</accession>
<evidence type="ECO:0000256" key="4">
    <source>
        <dbReference type="ARBA" id="ARBA00022927"/>
    </source>
</evidence>
<evidence type="ECO:0000256" key="3">
    <source>
        <dbReference type="ARBA" id="ARBA00022692"/>
    </source>
</evidence>
<feature type="transmembrane region" description="Helical" evidence="9">
    <location>
        <begin position="6"/>
        <end position="24"/>
    </location>
</feature>